<dbReference type="Gene3D" id="1.25.40.10">
    <property type="entry name" value="Tetratricopeptide repeat domain"/>
    <property type="match status" value="1"/>
</dbReference>
<dbReference type="Gene3D" id="1.10.10.10">
    <property type="entry name" value="Winged helix-like DNA-binding domain superfamily/Winged helix DNA-binding domain"/>
    <property type="match status" value="1"/>
</dbReference>
<name>A0A918PLJ4_9ACTN</name>
<dbReference type="GO" id="GO:0006355">
    <property type="term" value="P:regulation of DNA-templated transcription"/>
    <property type="evidence" value="ECO:0007669"/>
    <property type="project" value="InterPro"/>
</dbReference>
<accession>A0A918PLJ4</accession>
<feature type="domain" description="HTH luxR-type" evidence="4">
    <location>
        <begin position="924"/>
        <end position="989"/>
    </location>
</feature>
<feature type="region of interest" description="Disordered" evidence="3">
    <location>
        <begin position="266"/>
        <end position="296"/>
    </location>
</feature>
<evidence type="ECO:0000256" key="2">
    <source>
        <dbReference type="ARBA" id="ARBA00022840"/>
    </source>
</evidence>
<dbReference type="CDD" id="cd06170">
    <property type="entry name" value="LuxR_C_like"/>
    <property type="match status" value="1"/>
</dbReference>
<dbReference type="SUPFAM" id="SSF46894">
    <property type="entry name" value="C-terminal effector domain of the bipartite response regulators"/>
    <property type="match status" value="1"/>
</dbReference>
<dbReference type="Pfam" id="PF00196">
    <property type="entry name" value="GerE"/>
    <property type="match status" value="1"/>
</dbReference>
<comment type="caution">
    <text evidence="5">The sequence shown here is derived from an EMBL/GenBank/DDBJ whole genome shotgun (WGS) entry which is preliminary data.</text>
</comment>
<evidence type="ECO:0000313" key="5">
    <source>
        <dbReference type="EMBL" id="GGZ15068.1"/>
    </source>
</evidence>
<dbReference type="PRINTS" id="PR00038">
    <property type="entry name" value="HTHLUXR"/>
</dbReference>
<feature type="compositionally biased region" description="Pro residues" evidence="3">
    <location>
        <begin position="287"/>
        <end position="296"/>
    </location>
</feature>
<protein>
    <submittedName>
        <fullName evidence="5">LuxR family transcriptional regulator</fullName>
    </submittedName>
</protein>
<dbReference type="RefSeq" id="WP_190121067.1">
    <property type="nucleotide sequence ID" value="NZ_BMWG01000001.1"/>
</dbReference>
<dbReference type="SMART" id="SM00421">
    <property type="entry name" value="HTH_LUXR"/>
    <property type="match status" value="1"/>
</dbReference>
<dbReference type="PANTHER" id="PTHR16305:SF35">
    <property type="entry name" value="TRANSCRIPTIONAL ACTIVATOR DOMAIN"/>
    <property type="match status" value="1"/>
</dbReference>
<keyword evidence="6" id="KW-1185">Reference proteome</keyword>
<dbReference type="SUPFAM" id="SSF48452">
    <property type="entry name" value="TPR-like"/>
    <property type="match status" value="1"/>
</dbReference>
<organism evidence="5 6">
    <name type="scientific">Streptomyces inusitatus</name>
    <dbReference type="NCBI Taxonomy" id="68221"/>
    <lineage>
        <taxon>Bacteria</taxon>
        <taxon>Bacillati</taxon>
        <taxon>Actinomycetota</taxon>
        <taxon>Actinomycetes</taxon>
        <taxon>Kitasatosporales</taxon>
        <taxon>Streptomycetaceae</taxon>
        <taxon>Streptomyces</taxon>
    </lineage>
</organism>
<dbReference type="InterPro" id="IPR000792">
    <property type="entry name" value="Tscrpt_reg_LuxR_C"/>
</dbReference>
<reference evidence="5" key="2">
    <citation type="submission" date="2020-09" db="EMBL/GenBank/DDBJ databases">
        <authorList>
            <person name="Sun Q."/>
            <person name="Ohkuma M."/>
        </authorList>
    </citation>
    <scope>NUCLEOTIDE SEQUENCE</scope>
    <source>
        <strain evidence="5">JCM 4988</strain>
    </source>
</reference>
<feature type="compositionally biased region" description="Pro residues" evidence="3">
    <location>
        <begin position="898"/>
        <end position="911"/>
    </location>
</feature>
<proteinExistence type="predicted"/>
<keyword evidence="2" id="KW-0067">ATP-binding</keyword>
<dbReference type="GO" id="GO:0004016">
    <property type="term" value="F:adenylate cyclase activity"/>
    <property type="evidence" value="ECO:0007669"/>
    <property type="project" value="TreeGrafter"/>
</dbReference>
<dbReference type="PANTHER" id="PTHR16305">
    <property type="entry name" value="TESTICULAR SOLUBLE ADENYLYL CYCLASE"/>
    <property type="match status" value="1"/>
</dbReference>
<dbReference type="InterPro" id="IPR027417">
    <property type="entry name" value="P-loop_NTPase"/>
</dbReference>
<dbReference type="InterPro" id="IPR011990">
    <property type="entry name" value="TPR-like_helical_dom_sf"/>
</dbReference>
<reference evidence="5" key="1">
    <citation type="journal article" date="2014" name="Int. J. Syst. Evol. Microbiol.">
        <title>Complete genome sequence of Corynebacterium casei LMG S-19264T (=DSM 44701T), isolated from a smear-ripened cheese.</title>
        <authorList>
            <consortium name="US DOE Joint Genome Institute (JGI-PGF)"/>
            <person name="Walter F."/>
            <person name="Albersmeier A."/>
            <person name="Kalinowski J."/>
            <person name="Ruckert C."/>
        </authorList>
    </citation>
    <scope>NUCLEOTIDE SEQUENCE</scope>
    <source>
        <strain evidence="5">JCM 4988</strain>
    </source>
</reference>
<dbReference type="InterPro" id="IPR041664">
    <property type="entry name" value="AAA_16"/>
</dbReference>
<dbReference type="InterPro" id="IPR016032">
    <property type="entry name" value="Sig_transdc_resp-reg_C-effctor"/>
</dbReference>
<keyword evidence="1" id="KW-0547">Nucleotide-binding</keyword>
<dbReference type="PROSITE" id="PS50043">
    <property type="entry name" value="HTH_LUXR_2"/>
    <property type="match status" value="1"/>
</dbReference>
<dbReference type="Pfam" id="PF13191">
    <property type="entry name" value="AAA_16"/>
    <property type="match status" value="1"/>
</dbReference>
<dbReference type="InterPro" id="IPR036388">
    <property type="entry name" value="WH-like_DNA-bd_sf"/>
</dbReference>
<evidence type="ECO:0000256" key="3">
    <source>
        <dbReference type="SAM" id="MobiDB-lite"/>
    </source>
</evidence>
<dbReference type="Proteomes" id="UP000630936">
    <property type="component" value="Unassembled WGS sequence"/>
</dbReference>
<evidence type="ECO:0000313" key="6">
    <source>
        <dbReference type="Proteomes" id="UP000630936"/>
    </source>
</evidence>
<dbReference type="GO" id="GO:0005524">
    <property type="term" value="F:ATP binding"/>
    <property type="evidence" value="ECO:0007669"/>
    <property type="project" value="UniProtKB-KW"/>
</dbReference>
<evidence type="ECO:0000259" key="4">
    <source>
        <dbReference type="PROSITE" id="PS50043"/>
    </source>
</evidence>
<dbReference type="EMBL" id="BMWG01000001">
    <property type="protein sequence ID" value="GGZ15068.1"/>
    <property type="molecule type" value="Genomic_DNA"/>
</dbReference>
<gene>
    <name evidence="5" type="ORF">GCM10010387_04190</name>
</gene>
<dbReference type="GO" id="GO:0005737">
    <property type="term" value="C:cytoplasm"/>
    <property type="evidence" value="ECO:0007669"/>
    <property type="project" value="TreeGrafter"/>
</dbReference>
<dbReference type="GO" id="GO:0003677">
    <property type="term" value="F:DNA binding"/>
    <property type="evidence" value="ECO:0007669"/>
    <property type="project" value="InterPro"/>
</dbReference>
<dbReference type="SUPFAM" id="SSF52540">
    <property type="entry name" value="P-loop containing nucleoside triphosphate hydrolases"/>
    <property type="match status" value="1"/>
</dbReference>
<dbReference type="AlphaFoldDB" id="A0A918PLJ4"/>
<sequence length="994" mass="105193">MAGMSLVERTEQLRFLAGALADERGPAGVVLIEGAAAVGKTSLLHAFADRVPEAGRVFLAASASRVERELPLSAVGRLFQSPVLTAVETARAEQLLRDGALAALSHGPGLEPDAAVQVPGRILEGLGAVLLAAAARTPLVVGIDDVHHADAASLHLLLHLVRRAAAPRLLLVLTQCMRTSRPHPLLHAELLRRPGARRLRLEPLSPRGISDLLAGHLARPAAERLAAECHTATGGNPLLAHALIEDTLAPRPGLLPPPVSVPVSVPLSVPDAAGLQDGPPETGLPETGPPGTEPPAPVSSLVFGEAFRQAVLTCLFHSEASAFARAAAVLGEDVSDAALGELVEYDAESISLARGALRATGLLGDEGFAHPAVPAAVLGGMRPQARTALYIRVARVLHEHGAPARVVARRLLAADRAGEPWAVEVLRDAARQAWSDGEPAHAIACLRLALQECADEQRPAVLLDLARAEWQLDPAIAARRLPGLIRAIGEGRLPAASAIRPVSWLLWLGRVDEAVGLMDGPPDPAARSCGPGGPLWWLRYGYPGLARPAPPAAADGEPAASAASGVPAATAGGTAPGALPSPLARSRETAALLAGVLPPGDPGETIDRAEHILRQPGHSTRTLKPLAAIAALMYTDELDRAERACDRVARSVAHGLPLGNALFMSLRAAIHLRRGELERAEKFAHEALGLITPQGWGVALGIPLSVMLATLTARGRHEEFEEYFATPVPDAMFHTPSCLPYLQARGRYYLVIDRPQAAVADFQACGELMTRWEIDVPGFIPWRTDLAEAHLALGDAATAGRLAGEQLKRLKPGQFRTRGMTLRVLAAACEPHARAKALGAAVRLLEKSGDRLELARALTDLGAVYQAQGHDGPARAMGRRARLLAAECGAEDLVPLRTPLPMPREPLPPAPYEESDPLAGLSEAERRVAGLSEAERRVAGLAAGGYTNRQIAQRLHITMSTVEQHLTRVYRKLDVSRRNDLPLHLMLPLEGYQV</sequence>
<feature type="region of interest" description="Disordered" evidence="3">
    <location>
        <begin position="896"/>
        <end position="916"/>
    </location>
</feature>
<dbReference type="PROSITE" id="PS00622">
    <property type="entry name" value="HTH_LUXR_1"/>
    <property type="match status" value="1"/>
</dbReference>
<evidence type="ECO:0000256" key="1">
    <source>
        <dbReference type="ARBA" id="ARBA00022741"/>
    </source>
</evidence>